<feature type="region of interest" description="Disordered" evidence="1">
    <location>
        <begin position="476"/>
        <end position="496"/>
    </location>
</feature>
<evidence type="ECO:0000256" key="1">
    <source>
        <dbReference type="SAM" id="MobiDB-lite"/>
    </source>
</evidence>
<feature type="compositionally biased region" description="Polar residues" evidence="1">
    <location>
        <begin position="482"/>
        <end position="496"/>
    </location>
</feature>
<keyword evidence="2" id="KW-1133">Transmembrane helix</keyword>
<comment type="caution">
    <text evidence="3">The sequence shown here is derived from an EMBL/GenBank/DDBJ whole genome shotgun (WGS) entry which is preliminary data.</text>
</comment>
<evidence type="ECO:0000313" key="4">
    <source>
        <dbReference type="Proteomes" id="UP000197090"/>
    </source>
</evidence>
<keyword evidence="2" id="KW-0812">Transmembrane</keyword>
<evidence type="ECO:0000256" key="2">
    <source>
        <dbReference type="SAM" id="Phobius"/>
    </source>
</evidence>
<feature type="transmembrane region" description="Helical" evidence="2">
    <location>
        <begin position="240"/>
        <end position="259"/>
    </location>
</feature>
<name>A0A246I334_STEMA</name>
<reference evidence="3 4" key="1">
    <citation type="submission" date="2017-06" db="EMBL/GenBank/DDBJ databases">
        <authorList>
            <person name="Kim H.J."/>
            <person name="Triplett B.A."/>
        </authorList>
    </citation>
    <scope>NUCLEOTIDE SEQUENCE [LARGE SCALE GENOMIC DNA]</scope>
    <source>
        <strain evidence="3 4">594</strain>
    </source>
</reference>
<feature type="transmembrane region" description="Helical" evidence="2">
    <location>
        <begin position="148"/>
        <end position="164"/>
    </location>
</feature>
<protein>
    <submittedName>
        <fullName evidence="3">TIGR00341 family protein</fullName>
    </submittedName>
</protein>
<feature type="transmembrane region" description="Helical" evidence="2">
    <location>
        <begin position="331"/>
        <end position="352"/>
    </location>
</feature>
<feature type="transmembrane region" description="Helical" evidence="2">
    <location>
        <begin position="266"/>
        <end position="287"/>
    </location>
</feature>
<dbReference type="AlphaFoldDB" id="A0A246I334"/>
<organism evidence="3 4">
    <name type="scientific">Stenotrophomonas maltophilia</name>
    <name type="common">Pseudomonas maltophilia</name>
    <name type="synonym">Xanthomonas maltophilia</name>
    <dbReference type="NCBI Taxonomy" id="40324"/>
    <lineage>
        <taxon>Bacteria</taxon>
        <taxon>Pseudomonadati</taxon>
        <taxon>Pseudomonadota</taxon>
        <taxon>Gammaproteobacteria</taxon>
        <taxon>Lysobacterales</taxon>
        <taxon>Lysobacteraceae</taxon>
        <taxon>Stenotrophomonas</taxon>
        <taxon>Stenotrophomonas maltophilia group</taxon>
    </lineage>
</organism>
<dbReference type="EMBL" id="NIVX01000092">
    <property type="protein sequence ID" value="OWQ71858.1"/>
    <property type="molecule type" value="Genomic_DNA"/>
</dbReference>
<gene>
    <name evidence="3" type="ORF">CEE63_15555</name>
</gene>
<sequence length="496" mass="53442">MDVRVTLRIPRGMGVVRWATAPRWLTIRVRPSLFPRHLHGRSFPTHPHLHRVRPLECHARPSAAWRPYLPRRGAGPPGLLPPAATGRSAAFTRAAGSGSMSAVPTLLVSVLASAHHGWSRWRNRMLAAVDHDAVIANVSDGGGLSPRFTFMAVMSCGIAILGLLQSSGAVVIGAMLISPLMGPIVQLGFSLCVVDFRMMGRALLALLVGMALALLTAMCIVWLSPLREATSEILARTQPTLFDLLVALLSGLAGGYAVITRKGEAIVGVAIATALMPPLAVVAFGLATGDVRVAGGAMFLFMTNLLAIALSVTLIAKWYRFGMENSPRHTAWQAGVIATTFILLALPLGLALREIGQQTWAANQARAVVTRYLGDRRASIEHMSVVRAEHRYVIEVVALVPAYINNAQTNLEGRLSARLAAPVSLRVRQTLEANEDELRNRADIDGLRLNVASLSAETRALRVEMDEIVAERSRVLREESAAQEQGQGSHSADSLR</sequence>
<dbReference type="Proteomes" id="UP000197090">
    <property type="component" value="Unassembled WGS sequence"/>
</dbReference>
<dbReference type="PANTHER" id="PTHR20992:SF9">
    <property type="entry name" value="AT15442P-RELATED"/>
    <property type="match status" value="1"/>
</dbReference>
<dbReference type="PANTHER" id="PTHR20992">
    <property type="entry name" value="AT15442P-RELATED"/>
    <property type="match status" value="1"/>
</dbReference>
<evidence type="ECO:0000313" key="3">
    <source>
        <dbReference type="EMBL" id="OWQ71858.1"/>
    </source>
</evidence>
<feature type="transmembrane region" description="Helical" evidence="2">
    <location>
        <begin position="203"/>
        <end position="224"/>
    </location>
</feature>
<accession>A0A246I334</accession>
<dbReference type="Pfam" id="PF04087">
    <property type="entry name" value="DUF389"/>
    <property type="match status" value="1"/>
</dbReference>
<keyword evidence="2" id="KW-0472">Membrane</keyword>
<dbReference type="InterPro" id="IPR005240">
    <property type="entry name" value="DUF389"/>
</dbReference>
<feature type="transmembrane region" description="Helical" evidence="2">
    <location>
        <begin position="170"/>
        <end position="196"/>
    </location>
</feature>
<dbReference type="NCBIfam" id="TIGR00341">
    <property type="entry name" value="TIGR00341 family protein"/>
    <property type="match status" value="1"/>
</dbReference>
<proteinExistence type="predicted"/>
<feature type="transmembrane region" description="Helical" evidence="2">
    <location>
        <begin position="293"/>
        <end position="319"/>
    </location>
</feature>